<dbReference type="Proteomes" id="UP000095746">
    <property type="component" value="Unassembled WGS sequence"/>
</dbReference>
<evidence type="ECO:0000313" key="2">
    <source>
        <dbReference type="Proteomes" id="UP000095746"/>
    </source>
</evidence>
<dbReference type="EMBL" id="CYZT01000634">
    <property type="protein sequence ID" value="CUQ03767.1"/>
    <property type="molecule type" value="Genomic_DNA"/>
</dbReference>
<gene>
    <name evidence="1" type="ORF">ERS852411_03902</name>
</gene>
<accession>A0A174T6P6</accession>
<protein>
    <submittedName>
        <fullName evidence="1">Uncharacterized protein</fullName>
    </submittedName>
</protein>
<reference evidence="1 2" key="1">
    <citation type="submission" date="2015-09" db="EMBL/GenBank/DDBJ databases">
        <authorList>
            <consortium name="Pathogen Informatics"/>
        </authorList>
    </citation>
    <scope>NUCLEOTIDE SEQUENCE [LARGE SCALE GENOMIC DNA]</scope>
    <source>
        <strain evidence="1 2">2789STDY5608854</strain>
    </source>
</reference>
<evidence type="ECO:0000313" key="1">
    <source>
        <dbReference type="EMBL" id="CUQ03767.1"/>
    </source>
</evidence>
<dbReference type="AlphaFoldDB" id="A0A174T6P6"/>
<sequence>MRGLNAPPRSRAAPEAFTSSATAQICASLSTEQGPAITEKFPPPILAFPTETTVSSGWNLRLAFL</sequence>
<organism evidence="1 2">
    <name type="scientific">Flavonifractor plautii</name>
    <name type="common">Fusobacterium plautii</name>
    <dbReference type="NCBI Taxonomy" id="292800"/>
    <lineage>
        <taxon>Bacteria</taxon>
        <taxon>Bacillati</taxon>
        <taxon>Bacillota</taxon>
        <taxon>Clostridia</taxon>
        <taxon>Eubacteriales</taxon>
        <taxon>Oscillospiraceae</taxon>
        <taxon>Flavonifractor</taxon>
    </lineage>
</organism>
<proteinExistence type="predicted"/>
<name>A0A174T6P6_FLAPL</name>